<keyword evidence="1" id="KW-0645">Protease</keyword>
<feature type="domain" description="Creatinase N-terminal" evidence="7">
    <location>
        <begin position="8"/>
        <end position="135"/>
    </location>
</feature>
<proteinExistence type="inferred from homology"/>
<dbReference type="Gene3D" id="3.90.230.10">
    <property type="entry name" value="Creatinase/methionine aminopeptidase superfamily"/>
    <property type="match status" value="1"/>
</dbReference>
<reference evidence="8" key="1">
    <citation type="submission" date="2022-08" db="EMBL/GenBank/DDBJ databases">
        <title>Draft genome sequencing of Roseisolibacter agri AW1220.</title>
        <authorList>
            <person name="Tobiishi Y."/>
            <person name="Tonouchi A."/>
        </authorList>
    </citation>
    <scope>NUCLEOTIDE SEQUENCE</scope>
    <source>
        <strain evidence="8">AW1220</strain>
    </source>
</reference>
<dbReference type="GO" id="GO:0004177">
    <property type="term" value="F:aminopeptidase activity"/>
    <property type="evidence" value="ECO:0007669"/>
    <property type="project" value="UniProtKB-KW"/>
</dbReference>
<name>A0AA37V880_9BACT</name>
<keyword evidence="4" id="KW-0482">Metalloprotease</keyword>
<dbReference type="EMBL" id="BRXS01000006">
    <property type="protein sequence ID" value="GLC27521.1"/>
    <property type="molecule type" value="Genomic_DNA"/>
</dbReference>
<evidence type="ECO:0000256" key="1">
    <source>
        <dbReference type="ARBA" id="ARBA00022670"/>
    </source>
</evidence>
<accession>A0AA37V880</accession>
<dbReference type="Proteomes" id="UP001161325">
    <property type="component" value="Unassembled WGS sequence"/>
</dbReference>
<comment type="caution">
    <text evidence="8">The sequence shown here is derived from an EMBL/GenBank/DDBJ whole genome shotgun (WGS) entry which is preliminary data.</text>
</comment>
<dbReference type="SUPFAM" id="SSF53092">
    <property type="entry name" value="Creatinase/prolidase N-terminal domain"/>
    <property type="match status" value="1"/>
</dbReference>
<evidence type="ECO:0000313" key="8">
    <source>
        <dbReference type="EMBL" id="GLC27521.1"/>
    </source>
</evidence>
<dbReference type="Pfam" id="PF00557">
    <property type="entry name" value="Peptidase_M24"/>
    <property type="match status" value="1"/>
</dbReference>
<organism evidence="8 9">
    <name type="scientific">Roseisolibacter agri</name>
    <dbReference type="NCBI Taxonomy" id="2014610"/>
    <lineage>
        <taxon>Bacteria</taxon>
        <taxon>Pseudomonadati</taxon>
        <taxon>Gemmatimonadota</taxon>
        <taxon>Gemmatimonadia</taxon>
        <taxon>Gemmatimonadales</taxon>
        <taxon>Gemmatimonadaceae</taxon>
        <taxon>Roseisolibacter</taxon>
    </lineage>
</organism>
<comment type="similarity">
    <text evidence="5">Belongs to the peptidase M24B family.</text>
</comment>
<dbReference type="Gene3D" id="3.40.350.10">
    <property type="entry name" value="Creatinase/prolidase N-terminal domain"/>
    <property type="match status" value="1"/>
</dbReference>
<evidence type="ECO:0000256" key="4">
    <source>
        <dbReference type="ARBA" id="ARBA00023049"/>
    </source>
</evidence>
<dbReference type="Pfam" id="PF01321">
    <property type="entry name" value="Creatinase_N"/>
    <property type="match status" value="1"/>
</dbReference>
<evidence type="ECO:0000256" key="2">
    <source>
        <dbReference type="ARBA" id="ARBA00022723"/>
    </source>
</evidence>
<dbReference type="PANTHER" id="PTHR46112:SF3">
    <property type="entry name" value="AMINOPEPTIDASE YPDF"/>
    <property type="match status" value="1"/>
</dbReference>
<dbReference type="CDD" id="cd01092">
    <property type="entry name" value="APP-like"/>
    <property type="match status" value="1"/>
</dbReference>
<evidence type="ECO:0000256" key="3">
    <source>
        <dbReference type="ARBA" id="ARBA00022801"/>
    </source>
</evidence>
<keyword evidence="9" id="KW-1185">Reference proteome</keyword>
<dbReference type="GO" id="GO:0006508">
    <property type="term" value="P:proteolysis"/>
    <property type="evidence" value="ECO:0007669"/>
    <property type="project" value="UniProtKB-KW"/>
</dbReference>
<dbReference type="InterPro" id="IPR000587">
    <property type="entry name" value="Creatinase_N"/>
</dbReference>
<keyword evidence="3" id="KW-0378">Hydrolase</keyword>
<protein>
    <submittedName>
        <fullName evidence="8">Aminopeptidase P family protein</fullName>
    </submittedName>
</protein>
<dbReference type="PANTHER" id="PTHR46112">
    <property type="entry name" value="AMINOPEPTIDASE"/>
    <property type="match status" value="1"/>
</dbReference>
<dbReference type="InterPro" id="IPR036005">
    <property type="entry name" value="Creatinase/aminopeptidase-like"/>
</dbReference>
<dbReference type="SUPFAM" id="SSF55920">
    <property type="entry name" value="Creatinase/aminopeptidase"/>
    <property type="match status" value="1"/>
</dbReference>
<gene>
    <name evidence="8" type="ORF">rosag_40340</name>
</gene>
<dbReference type="GO" id="GO:0008237">
    <property type="term" value="F:metallopeptidase activity"/>
    <property type="evidence" value="ECO:0007669"/>
    <property type="project" value="UniProtKB-KW"/>
</dbReference>
<feature type="domain" description="Peptidase M24" evidence="6">
    <location>
        <begin position="144"/>
        <end position="343"/>
    </location>
</feature>
<dbReference type="AlphaFoldDB" id="A0AA37V880"/>
<evidence type="ECO:0000259" key="7">
    <source>
        <dbReference type="Pfam" id="PF01321"/>
    </source>
</evidence>
<dbReference type="GO" id="GO:0046872">
    <property type="term" value="F:metal ion binding"/>
    <property type="evidence" value="ECO:0007669"/>
    <property type="project" value="UniProtKB-KW"/>
</dbReference>
<keyword evidence="2 5" id="KW-0479">Metal-binding</keyword>
<dbReference type="RefSeq" id="WP_284351959.1">
    <property type="nucleotide sequence ID" value="NZ_BRXS01000006.1"/>
</dbReference>
<dbReference type="PROSITE" id="PS00491">
    <property type="entry name" value="PROLINE_PEPTIDASE"/>
    <property type="match status" value="1"/>
</dbReference>
<dbReference type="InterPro" id="IPR029149">
    <property type="entry name" value="Creatin/AminoP/Spt16_N"/>
</dbReference>
<keyword evidence="8" id="KW-0031">Aminopeptidase</keyword>
<dbReference type="InterPro" id="IPR000994">
    <property type="entry name" value="Pept_M24"/>
</dbReference>
<sequence>MADARSSRLAALVDAMQHAHLDALLVTSLPNVRYLTGFGGTSALLLVTHRGDVVLITDFRYQTQAAEQVGDRARVVIEAQSLWTGLWQQLAALAYVEVVGFESAHVLHRDFQRLLDAGARWTWRPTADLVERLREHKDADEVARIREAGVVAVTALERTLAEVRPGLTELAVAGILERALREAGSEGFPFETIVASGPRAALPHARAAARELQRGDFLLIDFGAIVEGYCADVTRTVVLGRADERQREVYDVVRAANALASAQVRVGQTGRDADALARDYIDGRGYGDAFGHSLGHGIGLEVHEAPRLARSAEAILPPDSVVTIEPGIYLPGWGGVRIEDDVHLAPTGPEVLTHFTRELLELS</sequence>
<evidence type="ECO:0000256" key="5">
    <source>
        <dbReference type="RuleBase" id="RU000590"/>
    </source>
</evidence>
<dbReference type="InterPro" id="IPR050659">
    <property type="entry name" value="Peptidase_M24B"/>
</dbReference>
<evidence type="ECO:0000259" key="6">
    <source>
        <dbReference type="Pfam" id="PF00557"/>
    </source>
</evidence>
<dbReference type="InterPro" id="IPR001131">
    <property type="entry name" value="Peptidase_M24B_aminopep-P_CS"/>
</dbReference>
<evidence type="ECO:0000313" key="9">
    <source>
        <dbReference type="Proteomes" id="UP001161325"/>
    </source>
</evidence>